<evidence type="ECO:0000313" key="3">
    <source>
        <dbReference type="EMBL" id="CAF9930637.1"/>
    </source>
</evidence>
<organism evidence="3 4">
    <name type="scientific">Imshaugia aleurites</name>
    <dbReference type="NCBI Taxonomy" id="172621"/>
    <lineage>
        <taxon>Eukaryota</taxon>
        <taxon>Fungi</taxon>
        <taxon>Dikarya</taxon>
        <taxon>Ascomycota</taxon>
        <taxon>Pezizomycotina</taxon>
        <taxon>Lecanoromycetes</taxon>
        <taxon>OSLEUM clade</taxon>
        <taxon>Lecanoromycetidae</taxon>
        <taxon>Lecanorales</taxon>
        <taxon>Lecanorineae</taxon>
        <taxon>Parmeliaceae</taxon>
        <taxon>Imshaugia</taxon>
    </lineage>
</organism>
<sequence length="254" mass="28792">MPTITVLLTALLILPPILSAPIEPRKWGHQIGSGVLTAETIPGFIGDRPLTDPDGDYLRATFCYCKTAFDPSLTPRDGIRPSGNGDGQSTAGGNGLRPGELVQGHFWRYEYFNYHDNATYFLNHYCMEDAFPNDWHGCGYDSPGHFQPQPKGMYNEDDYEFTYSPLPGHDLHSWTVEKKTDDVDWIMYGRGDPRGNQQKRRLGKDQGLILMPKEYVDDKCSHYCESELLLPMDPTVKSHGELYNDVDDMCDRCE</sequence>
<feature type="signal peptide" evidence="2">
    <location>
        <begin position="1"/>
        <end position="19"/>
    </location>
</feature>
<gene>
    <name evidence="3" type="ORF">IMSHALPRED_008239</name>
</gene>
<protein>
    <submittedName>
        <fullName evidence="3">Uncharacterized protein</fullName>
    </submittedName>
</protein>
<dbReference type="Proteomes" id="UP000664534">
    <property type="component" value="Unassembled WGS sequence"/>
</dbReference>
<evidence type="ECO:0000313" key="4">
    <source>
        <dbReference type="Proteomes" id="UP000664534"/>
    </source>
</evidence>
<feature type="region of interest" description="Disordered" evidence="1">
    <location>
        <begin position="75"/>
        <end position="95"/>
    </location>
</feature>
<evidence type="ECO:0000256" key="2">
    <source>
        <dbReference type="SAM" id="SignalP"/>
    </source>
</evidence>
<name>A0A8H3IJS2_9LECA</name>
<dbReference type="AlphaFoldDB" id="A0A8H3IJS2"/>
<dbReference type="EMBL" id="CAJPDT010000058">
    <property type="protein sequence ID" value="CAF9930637.1"/>
    <property type="molecule type" value="Genomic_DNA"/>
</dbReference>
<keyword evidence="2" id="KW-0732">Signal</keyword>
<feature type="compositionally biased region" description="Gly residues" evidence="1">
    <location>
        <begin position="84"/>
        <end position="95"/>
    </location>
</feature>
<accession>A0A8H3IJS2</accession>
<dbReference type="OrthoDB" id="5273637at2759"/>
<comment type="caution">
    <text evidence="3">The sequence shown here is derived from an EMBL/GenBank/DDBJ whole genome shotgun (WGS) entry which is preliminary data.</text>
</comment>
<reference evidence="3" key="1">
    <citation type="submission" date="2021-03" db="EMBL/GenBank/DDBJ databases">
        <authorList>
            <person name="Tagirdzhanova G."/>
        </authorList>
    </citation>
    <scope>NUCLEOTIDE SEQUENCE</scope>
</reference>
<proteinExistence type="predicted"/>
<evidence type="ECO:0000256" key="1">
    <source>
        <dbReference type="SAM" id="MobiDB-lite"/>
    </source>
</evidence>
<feature type="chain" id="PRO_5034945873" evidence="2">
    <location>
        <begin position="20"/>
        <end position="254"/>
    </location>
</feature>
<keyword evidence="4" id="KW-1185">Reference proteome</keyword>